<name>A0A8S1RQ27_9CILI</name>
<dbReference type="Proteomes" id="UP000692954">
    <property type="component" value="Unassembled WGS sequence"/>
</dbReference>
<evidence type="ECO:0000313" key="1">
    <source>
        <dbReference type="EMBL" id="CAD8129300.1"/>
    </source>
</evidence>
<gene>
    <name evidence="1" type="ORF">PSON_ATCC_30995.1.T2140024</name>
</gene>
<dbReference type="AlphaFoldDB" id="A0A8S1RQ27"/>
<comment type="caution">
    <text evidence="1">The sequence shown here is derived from an EMBL/GenBank/DDBJ whole genome shotgun (WGS) entry which is preliminary data.</text>
</comment>
<dbReference type="InterPro" id="IPR002895">
    <property type="entry name" value="Paramecium_SA"/>
</dbReference>
<evidence type="ECO:0000313" key="2">
    <source>
        <dbReference type="Proteomes" id="UP000692954"/>
    </source>
</evidence>
<reference evidence="1" key="1">
    <citation type="submission" date="2021-01" db="EMBL/GenBank/DDBJ databases">
        <authorList>
            <consortium name="Genoscope - CEA"/>
            <person name="William W."/>
        </authorList>
    </citation>
    <scope>NUCLEOTIDE SEQUENCE</scope>
</reference>
<dbReference type="Pfam" id="PF01508">
    <property type="entry name" value="Paramecium_SA"/>
    <property type="match status" value="1"/>
</dbReference>
<protein>
    <submittedName>
        <fullName evidence="1">Uncharacterized protein</fullName>
    </submittedName>
</protein>
<keyword evidence="2" id="KW-1185">Reference proteome</keyword>
<accession>A0A8S1RQ27</accession>
<organism evidence="1 2">
    <name type="scientific">Paramecium sonneborni</name>
    <dbReference type="NCBI Taxonomy" id="65129"/>
    <lineage>
        <taxon>Eukaryota</taxon>
        <taxon>Sar</taxon>
        <taxon>Alveolata</taxon>
        <taxon>Ciliophora</taxon>
        <taxon>Intramacronucleata</taxon>
        <taxon>Oligohymenophorea</taxon>
        <taxon>Peniculida</taxon>
        <taxon>Parameciidae</taxon>
        <taxon>Paramecium</taxon>
    </lineage>
</organism>
<dbReference type="EMBL" id="CAJJDN010000214">
    <property type="protein sequence ID" value="CAD8129300.1"/>
    <property type="molecule type" value="Genomic_DNA"/>
</dbReference>
<proteinExistence type="predicted"/>
<sequence>MQNKEYCSDTFINNKQCQDNNNVLSLKIEDVNKELKHANIIRSLYNKFAKRKRYLASIHYNQADCKLYGNCIGKVDGRCQETPQNCEDILKEQFCEFNYNKERCI</sequence>